<dbReference type="STRING" id="645990.SAMN00120144_2191"/>
<name>A0A1W1UN93_9BACT</name>
<accession>A0A1W1UN93</accession>
<dbReference type="Gene3D" id="2.40.160.60">
    <property type="entry name" value="Outer membrane protein transport protein (OMPP1/FadL/TodX)"/>
    <property type="match status" value="1"/>
</dbReference>
<proteinExistence type="predicted"/>
<dbReference type="RefSeq" id="WP_143434708.1">
    <property type="nucleotide sequence ID" value="NZ_FWWW01000036.1"/>
</dbReference>
<dbReference type="Proteomes" id="UP000192266">
    <property type="component" value="Unassembled WGS sequence"/>
</dbReference>
<reference evidence="1 2" key="1">
    <citation type="submission" date="2017-04" db="EMBL/GenBank/DDBJ databases">
        <authorList>
            <person name="Afonso C.L."/>
            <person name="Miller P.J."/>
            <person name="Scott M.A."/>
            <person name="Spackman E."/>
            <person name="Goraichik I."/>
            <person name="Dimitrov K.M."/>
            <person name="Suarez D.L."/>
            <person name="Swayne D.E."/>
        </authorList>
    </citation>
    <scope>NUCLEOTIDE SEQUENCE [LARGE SCALE GENOMIC DNA]</scope>
    <source>
        <strain evidence="1 2">DSM 11622</strain>
    </source>
</reference>
<evidence type="ECO:0000313" key="1">
    <source>
        <dbReference type="EMBL" id="SMB82459.1"/>
    </source>
</evidence>
<dbReference type="OrthoDB" id="1491239at2"/>
<organism evidence="1 2">
    <name type="scientific">Hymenobacter roseosalivarius DSM 11622</name>
    <dbReference type="NCBI Taxonomy" id="645990"/>
    <lineage>
        <taxon>Bacteria</taxon>
        <taxon>Pseudomonadati</taxon>
        <taxon>Bacteroidota</taxon>
        <taxon>Cytophagia</taxon>
        <taxon>Cytophagales</taxon>
        <taxon>Hymenobacteraceae</taxon>
        <taxon>Hymenobacter</taxon>
    </lineage>
</organism>
<dbReference type="EMBL" id="FWWW01000036">
    <property type="protein sequence ID" value="SMB82459.1"/>
    <property type="molecule type" value="Genomic_DNA"/>
</dbReference>
<protein>
    <submittedName>
        <fullName evidence="1">Membrane protein involved in aromatic hydrocarbon degradation</fullName>
    </submittedName>
</protein>
<keyword evidence="2" id="KW-1185">Reference proteome</keyword>
<evidence type="ECO:0000313" key="2">
    <source>
        <dbReference type="Proteomes" id="UP000192266"/>
    </source>
</evidence>
<gene>
    <name evidence="1" type="ORF">SAMN00120144_2191</name>
</gene>
<sequence length="447" mass="48118">MWKNKLAGLIGVGLMSLATAPHSQGQGLGNSPYSRLGLGDANLNTGGVRQQGMGGVGLAAPNSIHINELNPALLYYTARTTYEMAINGQIKTIRNQNNSQRDGSGTLGYLALAVPLSKSWAGAVGLKPYSAVDYESNVVEIVANGPAGTRVLKRFQGEGGLTEAYLGQAYRVAKGLTVGGTAAYVFGSIDQRVATQVAPPDVTDVTQLASVVLLEHVRYSDFTFRGAAHYRGTINSKFNYNLGGVYTFRSSINGVRNTSLDREDVAGNQLERIQLEDSQKGEARVPAMAQFGLSIDNNKNFSANLDVAHQQWSKFRSFGIAGGATTGIVLDNTVRVGLGGEYTPDPTSVDSYFKRVTYRAGISAAQLPYRPAGQTLYDRAISWGFTLPVPSATALEAASMNLAFTYGQRGNTDPNVDNPNGNVREDYVRVQLGLSLNNRWFIKRRIE</sequence>
<dbReference type="SUPFAM" id="SSF56935">
    <property type="entry name" value="Porins"/>
    <property type="match status" value="1"/>
</dbReference>
<dbReference type="AlphaFoldDB" id="A0A1W1UN93"/>